<dbReference type="InterPro" id="IPR002656">
    <property type="entry name" value="Acyl_transf_3_dom"/>
</dbReference>
<keyword evidence="1" id="KW-1133">Transmembrane helix</keyword>
<evidence type="ECO:0000259" key="3">
    <source>
        <dbReference type="Pfam" id="PF20146"/>
    </source>
</evidence>
<dbReference type="InterPro" id="IPR052728">
    <property type="entry name" value="O2_lipid_transport_reg"/>
</dbReference>
<feature type="transmembrane region" description="Helical" evidence="1">
    <location>
        <begin position="355"/>
        <end position="377"/>
    </location>
</feature>
<dbReference type="InterPro" id="IPR006621">
    <property type="entry name" value="Nose-resist-to-fluoxetine_N"/>
</dbReference>
<evidence type="ECO:0000313" key="5">
    <source>
        <dbReference type="Proteomes" id="UP000274131"/>
    </source>
</evidence>
<keyword evidence="1" id="KW-0472">Membrane</keyword>
<reference evidence="6" key="1">
    <citation type="submission" date="2017-02" db="UniProtKB">
        <authorList>
            <consortium name="WormBaseParasite"/>
        </authorList>
    </citation>
    <scope>IDENTIFICATION</scope>
</reference>
<evidence type="ECO:0000256" key="1">
    <source>
        <dbReference type="SAM" id="Phobius"/>
    </source>
</evidence>
<dbReference type="Proteomes" id="UP000274131">
    <property type="component" value="Unassembled WGS sequence"/>
</dbReference>
<keyword evidence="1" id="KW-0812">Transmembrane</keyword>
<evidence type="ECO:0000313" key="4">
    <source>
        <dbReference type="EMBL" id="VDD97331.1"/>
    </source>
</evidence>
<reference evidence="4 5" key="2">
    <citation type="submission" date="2018-10" db="EMBL/GenBank/DDBJ databases">
        <authorList>
            <consortium name="Pathogen Informatics"/>
        </authorList>
    </citation>
    <scope>NUCLEOTIDE SEQUENCE [LARGE SCALE GENOMIC DNA]</scope>
</reference>
<accession>A0A0N4VPI6</accession>
<feature type="transmembrane region" description="Helical" evidence="1">
    <location>
        <begin position="221"/>
        <end position="244"/>
    </location>
</feature>
<feature type="domain" description="Acyltransferase 3" evidence="2">
    <location>
        <begin position="180"/>
        <end position="446"/>
    </location>
</feature>
<sequence length="452" mass="52594">MNNLWQGSWEECLAVTSPTKPDYATKFCWVKIATPITAMALGNLPPDICTKTDYDQLLASWSTCVPRTCSEEEMTQFFQVVSQQLPQQIRQLGLQFCRTQCRPPEPPKKDAGFWVMIVILVVTGIVMIVASLIDYLTDCPKEKYKRLRSSVGLRCLLAFSFYTNGSELLSVVKRPGQIECLHCMRVFSMTWVMLGHTYMQYAYGDNLLQMMQSNRYFLNMAFTNAFFSVDTFLFLGGFLLTFLFLKDIDRKPACLRSGGYWFLYYFHRIVRLSPPYWLFLGFTIVFFDFLTVGPREMNMLATMTGCRHTWWRNVLYINNLYDLENMCMGHAWYLALDMQIHIFAPLFLIPLALHFIGGLVSGVILIAISTALNYWAYFKWELPASFTGIIVHATALDMNVLSVFQQYVYFASWVRYTPYVIGGWTGYFIFYLRKKNRKVHMHWVSVVHLIYL</sequence>
<dbReference type="PANTHER" id="PTHR11161:SF0">
    <property type="entry name" value="O-ACYLTRANSFERASE LIKE PROTEIN"/>
    <property type="match status" value="1"/>
</dbReference>
<dbReference type="EMBL" id="UXUI01013412">
    <property type="protein sequence ID" value="VDD97331.1"/>
    <property type="molecule type" value="Genomic_DNA"/>
</dbReference>
<evidence type="ECO:0000313" key="6">
    <source>
        <dbReference type="WBParaSite" id="EVEC_0001291501-mRNA-1"/>
    </source>
</evidence>
<protein>
    <submittedName>
        <fullName evidence="6">Acyl_transf_3 domain-containing protein</fullName>
    </submittedName>
</protein>
<dbReference type="GO" id="GO:0016747">
    <property type="term" value="F:acyltransferase activity, transferring groups other than amino-acyl groups"/>
    <property type="evidence" value="ECO:0007669"/>
    <property type="project" value="InterPro"/>
</dbReference>
<gene>
    <name evidence="4" type="ORF">EVEC_LOCUS12082</name>
</gene>
<dbReference type="WBParaSite" id="EVEC_0001291501-mRNA-1">
    <property type="protein sequence ID" value="EVEC_0001291501-mRNA-1"/>
    <property type="gene ID" value="EVEC_0001291501"/>
</dbReference>
<organism evidence="6">
    <name type="scientific">Enterobius vermicularis</name>
    <name type="common">Human pinworm</name>
    <dbReference type="NCBI Taxonomy" id="51028"/>
    <lineage>
        <taxon>Eukaryota</taxon>
        <taxon>Metazoa</taxon>
        <taxon>Ecdysozoa</taxon>
        <taxon>Nematoda</taxon>
        <taxon>Chromadorea</taxon>
        <taxon>Rhabditida</taxon>
        <taxon>Spirurina</taxon>
        <taxon>Oxyuridomorpha</taxon>
        <taxon>Oxyuroidea</taxon>
        <taxon>Oxyuridae</taxon>
        <taxon>Enterobius</taxon>
    </lineage>
</organism>
<feature type="domain" description="Nose resistant-to-fluoxetine protein N-terminal" evidence="3">
    <location>
        <begin position="2"/>
        <end position="77"/>
    </location>
</feature>
<feature type="transmembrane region" description="Helical" evidence="1">
    <location>
        <begin position="113"/>
        <end position="136"/>
    </location>
</feature>
<dbReference type="Pfam" id="PF20146">
    <property type="entry name" value="NRF"/>
    <property type="match status" value="1"/>
</dbReference>
<dbReference type="AlphaFoldDB" id="A0A0N4VPI6"/>
<evidence type="ECO:0000259" key="2">
    <source>
        <dbReference type="Pfam" id="PF01757"/>
    </source>
</evidence>
<dbReference type="OrthoDB" id="207378at2759"/>
<dbReference type="STRING" id="51028.A0A0N4VPI6"/>
<keyword evidence="5" id="KW-1185">Reference proteome</keyword>
<dbReference type="Pfam" id="PF01757">
    <property type="entry name" value="Acyl_transf_3"/>
    <property type="match status" value="1"/>
</dbReference>
<proteinExistence type="predicted"/>
<feature type="transmembrane region" description="Helical" evidence="1">
    <location>
        <begin position="276"/>
        <end position="293"/>
    </location>
</feature>
<name>A0A0N4VPI6_ENTVE</name>
<feature type="transmembrane region" description="Helical" evidence="1">
    <location>
        <begin position="416"/>
        <end position="432"/>
    </location>
</feature>
<dbReference type="PANTHER" id="PTHR11161">
    <property type="entry name" value="O-ACYLTRANSFERASE"/>
    <property type="match status" value="1"/>
</dbReference>